<feature type="transmembrane region" description="Helical" evidence="6">
    <location>
        <begin position="462"/>
        <end position="479"/>
    </location>
</feature>
<dbReference type="AlphaFoldDB" id="A0AAD7DXU7"/>
<feature type="transmembrane region" description="Helical" evidence="6">
    <location>
        <begin position="210"/>
        <end position="232"/>
    </location>
</feature>
<dbReference type="EMBL" id="JARKIE010000015">
    <property type="protein sequence ID" value="KAJ7702315.1"/>
    <property type="molecule type" value="Genomic_DNA"/>
</dbReference>
<protein>
    <submittedName>
        <fullName evidence="8">Major facilitator superfamily domain-containing protein</fullName>
    </submittedName>
</protein>
<keyword evidence="4 6" id="KW-1133">Transmembrane helix</keyword>
<keyword evidence="5 6" id="KW-0472">Membrane</keyword>
<accession>A0AAD7DXU7</accession>
<evidence type="ECO:0000256" key="5">
    <source>
        <dbReference type="ARBA" id="ARBA00023136"/>
    </source>
</evidence>
<dbReference type="Gene3D" id="1.20.1250.20">
    <property type="entry name" value="MFS general substrate transporter like domains"/>
    <property type="match status" value="1"/>
</dbReference>
<dbReference type="PROSITE" id="PS50850">
    <property type="entry name" value="MFS"/>
    <property type="match status" value="1"/>
</dbReference>
<proteinExistence type="predicted"/>
<evidence type="ECO:0000313" key="8">
    <source>
        <dbReference type="EMBL" id="KAJ7702315.1"/>
    </source>
</evidence>
<comment type="caution">
    <text evidence="8">The sequence shown here is derived from an EMBL/GenBank/DDBJ whole genome shotgun (WGS) entry which is preliminary data.</text>
</comment>
<sequence length="494" mass="54038">MQSAHPESQERTLESTPLLVDYGLLEARRPTKTPLPKALAAVCISRLTDPIAYTQIFPYINEFLILLHVTDDVSKIGFYSGLVESAFAISQTLTIYYWAKLSDVIGRRPIILACALGLALVTVLFGLCTSLTQILFVRMLAGFFAGNVAVYHTVLAELTDTTNSPVAYSLYAFTWPFGATIGPLIGGSLSNLGTKYSQYFGYEFILAYPYFMPNLVCAVLVMVGVSLSYLFLEETLPSKRRGRSRSLCVDSVNQQSSPLGAMDLLAIPMMRALAASGFTMAFISTSFDVVFVLFCYTPVSKGGLSFSARPPQIWREIGYALAMSGVILAIFQLFLMPTLLRKYNAAKMYNFCMRIWPLTFFLIPLLNSIVRGGYDSERAIVAPTTKALLWIGIAVVLTCSRIATLAFAINMILVRNHAPSVSSLGAANGLVQAAMCVSRCFSPAFISSVFALSVGNNLLGGYPIWVLVMLMVCLLGCFLSQKMVAIDEKEKVLS</sequence>
<comment type="subcellular location">
    <subcellularLocation>
        <location evidence="1">Membrane</location>
        <topology evidence="1">Multi-pass membrane protein</topology>
    </subcellularLocation>
</comment>
<feature type="transmembrane region" description="Helical" evidence="6">
    <location>
        <begin position="351"/>
        <end position="370"/>
    </location>
</feature>
<keyword evidence="9" id="KW-1185">Reference proteome</keyword>
<dbReference type="InterPro" id="IPR011701">
    <property type="entry name" value="MFS"/>
</dbReference>
<reference evidence="8" key="1">
    <citation type="submission" date="2023-03" db="EMBL/GenBank/DDBJ databases">
        <title>Massive genome expansion in bonnet fungi (Mycena s.s.) driven by repeated elements and novel gene families across ecological guilds.</title>
        <authorList>
            <consortium name="Lawrence Berkeley National Laboratory"/>
            <person name="Harder C.B."/>
            <person name="Miyauchi S."/>
            <person name="Viragh M."/>
            <person name="Kuo A."/>
            <person name="Thoen E."/>
            <person name="Andreopoulos B."/>
            <person name="Lu D."/>
            <person name="Skrede I."/>
            <person name="Drula E."/>
            <person name="Henrissat B."/>
            <person name="Morin E."/>
            <person name="Kohler A."/>
            <person name="Barry K."/>
            <person name="LaButti K."/>
            <person name="Morin E."/>
            <person name="Salamov A."/>
            <person name="Lipzen A."/>
            <person name="Mereny Z."/>
            <person name="Hegedus B."/>
            <person name="Baldrian P."/>
            <person name="Stursova M."/>
            <person name="Weitz H."/>
            <person name="Taylor A."/>
            <person name="Grigoriev I.V."/>
            <person name="Nagy L.G."/>
            <person name="Martin F."/>
            <person name="Kauserud H."/>
        </authorList>
    </citation>
    <scope>NUCLEOTIDE SEQUENCE</scope>
    <source>
        <strain evidence="8">CBHHK067</strain>
    </source>
</reference>
<keyword evidence="3 6" id="KW-0812">Transmembrane</keyword>
<evidence type="ECO:0000256" key="2">
    <source>
        <dbReference type="ARBA" id="ARBA00022448"/>
    </source>
</evidence>
<evidence type="ECO:0000259" key="7">
    <source>
        <dbReference type="PROSITE" id="PS50850"/>
    </source>
</evidence>
<dbReference type="SUPFAM" id="SSF103473">
    <property type="entry name" value="MFS general substrate transporter"/>
    <property type="match status" value="1"/>
</dbReference>
<feature type="transmembrane region" description="Helical" evidence="6">
    <location>
        <begin position="319"/>
        <end position="339"/>
    </location>
</feature>
<evidence type="ECO:0000256" key="1">
    <source>
        <dbReference type="ARBA" id="ARBA00004141"/>
    </source>
</evidence>
<feature type="transmembrane region" description="Helical" evidence="6">
    <location>
        <begin position="76"/>
        <end position="98"/>
    </location>
</feature>
<feature type="transmembrane region" description="Helical" evidence="6">
    <location>
        <begin position="133"/>
        <end position="154"/>
    </location>
</feature>
<evidence type="ECO:0000256" key="4">
    <source>
        <dbReference type="ARBA" id="ARBA00022989"/>
    </source>
</evidence>
<evidence type="ECO:0000256" key="6">
    <source>
        <dbReference type="SAM" id="Phobius"/>
    </source>
</evidence>
<dbReference type="InterPro" id="IPR036259">
    <property type="entry name" value="MFS_trans_sf"/>
</dbReference>
<dbReference type="PANTHER" id="PTHR23504">
    <property type="entry name" value="MAJOR FACILITATOR SUPERFAMILY DOMAIN-CONTAINING PROTEIN 10"/>
    <property type="match status" value="1"/>
</dbReference>
<feature type="transmembrane region" description="Helical" evidence="6">
    <location>
        <begin position="272"/>
        <end position="299"/>
    </location>
</feature>
<dbReference type="Proteomes" id="UP001221757">
    <property type="component" value="Unassembled WGS sequence"/>
</dbReference>
<dbReference type="GO" id="GO:0022857">
    <property type="term" value="F:transmembrane transporter activity"/>
    <property type="evidence" value="ECO:0007669"/>
    <property type="project" value="InterPro"/>
</dbReference>
<gene>
    <name evidence="8" type="ORF">B0H17DRAFT_923810</name>
</gene>
<name>A0AAD7DXU7_MYCRO</name>
<dbReference type="Pfam" id="PF07690">
    <property type="entry name" value="MFS_1"/>
    <property type="match status" value="1"/>
</dbReference>
<evidence type="ECO:0000313" key="9">
    <source>
        <dbReference type="Proteomes" id="UP001221757"/>
    </source>
</evidence>
<feature type="transmembrane region" description="Helical" evidence="6">
    <location>
        <begin position="110"/>
        <end position="127"/>
    </location>
</feature>
<feature type="transmembrane region" description="Helical" evidence="6">
    <location>
        <begin position="166"/>
        <end position="190"/>
    </location>
</feature>
<dbReference type="CDD" id="cd17330">
    <property type="entry name" value="MFS_SLC46_TetA_like"/>
    <property type="match status" value="1"/>
</dbReference>
<dbReference type="PANTHER" id="PTHR23504:SF15">
    <property type="entry name" value="MAJOR FACILITATOR SUPERFAMILY (MFS) PROFILE DOMAIN-CONTAINING PROTEIN"/>
    <property type="match status" value="1"/>
</dbReference>
<feature type="transmembrane region" description="Helical" evidence="6">
    <location>
        <begin position="390"/>
        <end position="414"/>
    </location>
</feature>
<evidence type="ECO:0000256" key="3">
    <source>
        <dbReference type="ARBA" id="ARBA00022692"/>
    </source>
</evidence>
<keyword evidence="2" id="KW-0813">Transport</keyword>
<dbReference type="GO" id="GO:0016020">
    <property type="term" value="C:membrane"/>
    <property type="evidence" value="ECO:0007669"/>
    <property type="project" value="UniProtKB-SubCell"/>
</dbReference>
<organism evidence="8 9">
    <name type="scientific">Mycena rosella</name>
    <name type="common">Pink bonnet</name>
    <name type="synonym">Agaricus rosellus</name>
    <dbReference type="NCBI Taxonomy" id="1033263"/>
    <lineage>
        <taxon>Eukaryota</taxon>
        <taxon>Fungi</taxon>
        <taxon>Dikarya</taxon>
        <taxon>Basidiomycota</taxon>
        <taxon>Agaricomycotina</taxon>
        <taxon>Agaricomycetes</taxon>
        <taxon>Agaricomycetidae</taxon>
        <taxon>Agaricales</taxon>
        <taxon>Marasmiineae</taxon>
        <taxon>Mycenaceae</taxon>
        <taxon>Mycena</taxon>
    </lineage>
</organism>
<dbReference type="InterPro" id="IPR020846">
    <property type="entry name" value="MFS_dom"/>
</dbReference>
<feature type="domain" description="Major facilitator superfamily (MFS) profile" evidence="7">
    <location>
        <begin position="38"/>
        <end position="484"/>
    </location>
</feature>